<dbReference type="AlphaFoldDB" id="A0A919PIE0"/>
<dbReference type="Pfam" id="PF01471">
    <property type="entry name" value="PG_binding_1"/>
    <property type="match status" value="1"/>
</dbReference>
<reference evidence="3" key="1">
    <citation type="submission" date="2021-01" db="EMBL/GenBank/DDBJ databases">
        <title>Whole genome shotgun sequence of Dactylosporangium siamense NBRC 106093.</title>
        <authorList>
            <person name="Komaki H."/>
            <person name="Tamura T."/>
        </authorList>
    </citation>
    <scope>NUCLEOTIDE SEQUENCE</scope>
    <source>
        <strain evidence="3">NBRC 106093</strain>
    </source>
</reference>
<name>A0A919PIE0_9ACTN</name>
<accession>A0A919PIE0</accession>
<evidence type="ECO:0000256" key="1">
    <source>
        <dbReference type="SAM" id="SignalP"/>
    </source>
</evidence>
<dbReference type="InterPro" id="IPR002477">
    <property type="entry name" value="Peptidoglycan-bd-like"/>
</dbReference>
<feature type="chain" id="PRO_5037021461" description="Peptidoglycan binding-like domain-containing protein" evidence="1">
    <location>
        <begin position="33"/>
        <end position="159"/>
    </location>
</feature>
<protein>
    <recommendedName>
        <fullName evidence="2">Peptidoglycan binding-like domain-containing protein</fullName>
    </recommendedName>
</protein>
<dbReference type="RefSeq" id="WP_203844992.1">
    <property type="nucleotide sequence ID" value="NZ_BAAAVW010000002.1"/>
</dbReference>
<feature type="signal peptide" evidence="1">
    <location>
        <begin position="1"/>
        <end position="32"/>
    </location>
</feature>
<dbReference type="InterPro" id="IPR036366">
    <property type="entry name" value="PGBDSf"/>
</dbReference>
<evidence type="ECO:0000313" key="3">
    <source>
        <dbReference type="EMBL" id="GIG43115.1"/>
    </source>
</evidence>
<evidence type="ECO:0000259" key="2">
    <source>
        <dbReference type="Pfam" id="PF01471"/>
    </source>
</evidence>
<dbReference type="Proteomes" id="UP000660611">
    <property type="component" value="Unassembled WGS sequence"/>
</dbReference>
<dbReference type="InterPro" id="IPR036365">
    <property type="entry name" value="PGBD-like_sf"/>
</dbReference>
<feature type="domain" description="Peptidoglycan binding-like" evidence="2">
    <location>
        <begin position="77"/>
        <end position="136"/>
    </location>
</feature>
<dbReference type="EMBL" id="BONQ01000020">
    <property type="protein sequence ID" value="GIG43115.1"/>
    <property type="molecule type" value="Genomic_DNA"/>
</dbReference>
<proteinExistence type="predicted"/>
<sequence>MRRTFRSAAALVAVSLAMSAAVVGLTSGPAAAAGWCNQTVWVDEVYWPLDPTVDKVRIPSTGQDWPHAQCELDTGAQGAAVKQLQLSLNTCYKENLGTDGKFGTLTKAALKRAQIKEGMSTADRDGRYGPRTRDAIAHTGYGGPSAYCRYVDGPGGLGV</sequence>
<organism evidence="3 4">
    <name type="scientific">Dactylosporangium siamense</name>
    <dbReference type="NCBI Taxonomy" id="685454"/>
    <lineage>
        <taxon>Bacteria</taxon>
        <taxon>Bacillati</taxon>
        <taxon>Actinomycetota</taxon>
        <taxon>Actinomycetes</taxon>
        <taxon>Micromonosporales</taxon>
        <taxon>Micromonosporaceae</taxon>
        <taxon>Dactylosporangium</taxon>
    </lineage>
</organism>
<comment type="caution">
    <text evidence="3">The sequence shown here is derived from an EMBL/GenBank/DDBJ whole genome shotgun (WGS) entry which is preliminary data.</text>
</comment>
<keyword evidence="4" id="KW-1185">Reference proteome</keyword>
<keyword evidence="1" id="KW-0732">Signal</keyword>
<dbReference type="Gene3D" id="1.10.101.10">
    <property type="entry name" value="PGBD-like superfamily/PGBD"/>
    <property type="match status" value="1"/>
</dbReference>
<evidence type="ECO:0000313" key="4">
    <source>
        <dbReference type="Proteomes" id="UP000660611"/>
    </source>
</evidence>
<gene>
    <name evidence="3" type="ORF">Dsi01nite_011560</name>
</gene>
<dbReference type="SUPFAM" id="SSF47090">
    <property type="entry name" value="PGBD-like"/>
    <property type="match status" value="1"/>
</dbReference>